<comment type="caution">
    <text evidence="2">The sequence shown here is derived from an EMBL/GenBank/DDBJ whole genome shotgun (WGS) entry which is preliminary data.</text>
</comment>
<dbReference type="Proteomes" id="UP001205357">
    <property type="component" value="Unassembled WGS sequence"/>
</dbReference>
<organism evidence="2 3">
    <name type="scientific">Scandinavium hiltneri</name>
    <dbReference type="NCBI Taxonomy" id="2926519"/>
    <lineage>
        <taxon>Bacteria</taxon>
        <taxon>Pseudomonadati</taxon>
        <taxon>Pseudomonadota</taxon>
        <taxon>Gammaproteobacteria</taxon>
        <taxon>Enterobacterales</taxon>
        <taxon>Enterobacteriaceae</taxon>
        <taxon>Scandinavium</taxon>
    </lineage>
</organism>
<accession>A0ABT2E052</accession>
<keyword evidence="1" id="KW-0732">Signal</keyword>
<dbReference type="PANTHER" id="PTHR37625">
    <property type="entry name" value="OUTER MEMBRANE LIPOPROTEIN-RELATED"/>
    <property type="match status" value="1"/>
</dbReference>
<reference evidence="2 3" key="1">
    <citation type="submission" date="2022-04" db="EMBL/GenBank/DDBJ databases">
        <title>Proposal of a three novel species of Scandinavium, Scandinavium hiltneri, Scandinavium manionii, Scandinavium tedordense.</title>
        <authorList>
            <person name="Maddock D.W."/>
            <person name="Brady C.L."/>
            <person name="Denman S."/>
            <person name="Arnold D."/>
        </authorList>
    </citation>
    <scope>NUCLEOTIDE SEQUENCE [LARGE SCALE GENOMIC DNA]</scope>
    <source>
        <strain evidence="2 3">H11S7</strain>
    </source>
</reference>
<dbReference type="InterPro" id="IPR017734">
    <property type="entry name" value="T6SS_SciN"/>
</dbReference>
<feature type="signal peptide" evidence="1">
    <location>
        <begin position="1"/>
        <end position="27"/>
    </location>
</feature>
<dbReference type="InterPro" id="IPR038706">
    <property type="entry name" value="Type_VI_SciN-like_sf"/>
</dbReference>
<dbReference type="Gene3D" id="2.60.40.4150">
    <property type="entry name" value="Type VI secretion system, lipoprotein SciN"/>
    <property type="match status" value="1"/>
</dbReference>
<dbReference type="PANTHER" id="PTHR37625:SF5">
    <property type="entry name" value="LIPOPROTEIN"/>
    <property type="match status" value="1"/>
</dbReference>
<protein>
    <submittedName>
        <fullName evidence="2">Type VI secretion system lipoprotein TssJ</fullName>
    </submittedName>
</protein>
<evidence type="ECO:0000313" key="2">
    <source>
        <dbReference type="EMBL" id="MCS2161258.1"/>
    </source>
</evidence>
<dbReference type="PROSITE" id="PS51257">
    <property type="entry name" value="PROKAR_LIPOPROTEIN"/>
    <property type="match status" value="1"/>
</dbReference>
<evidence type="ECO:0000256" key="1">
    <source>
        <dbReference type="SAM" id="SignalP"/>
    </source>
</evidence>
<gene>
    <name evidence="2" type="primary">tssJ</name>
    <name evidence="2" type="ORF">MUU47_09005</name>
</gene>
<keyword evidence="3" id="KW-1185">Reference proteome</keyword>
<name>A0ABT2E052_9ENTR</name>
<dbReference type="EMBL" id="JALIGE010000072">
    <property type="protein sequence ID" value="MCS2161258.1"/>
    <property type="molecule type" value="Genomic_DNA"/>
</dbReference>
<dbReference type="NCBIfam" id="TIGR03352">
    <property type="entry name" value="VI_chp_3"/>
    <property type="match status" value="1"/>
</dbReference>
<proteinExistence type="predicted"/>
<keyword evidence="2" id="KW-0449">Lipoprotein</keyword>
<feature type="chain" id="PRO_5046979312" evidence="1">
    <location>
        <begin position="28"/>
        <end position="181"/>
    </location>
</feature>
<evidence type="ECO:0000313" key="3">
    <source>
        <dbReference type="Proteomes" id="UP001205357"/>
    </source>
</evidence>
<sequence length="181" mass="20429">MIKHTRNYRLLSVLCLALLLTGCSAWKAVKKVGEVIMDPDVPVGVPAEQPSTVRMVLLAEPDTNPNTEGEATSVEFAVIYLSEDSKLLAADHDQLTPDTLEKTLGKNYLDHQEYTLLADQYKALSPITLEEKTRYIGVVAWFADAEHSEWKKAIKIKSIGQHYQILIHIRANEIELREEEE</sequence>
<dbReference type="Pfam" id="PF12790">
    <property type="entry name" value="T6SS-SciN"/>
    <property type="match status" value="1"/>
</dbReference>